<gene>
    <name evidence="9" type="ORF">B0T14DRAFT_579153</name>
</gene>
<dbReference type="PANTHER" id="PTHR23504:SF15">
    <property type="entry name" value="MAJOR FACILITATOR SUPERFAMILY (MFS) PROFILE DOMAIN-CONTAINING PROTEIN"/>
    <property type="match status" value="1"/>
</dbReference>
<evidence type="ECO:0000256" key="4">
    <source>
        <dbReference type="ARBA" id="ARBA00022989"/>
    </source>
</evidence>
<feature type="domain" description="Major facilitator superfamily (MFS) profile" evidence="8">
    <location>
        <begin position="32"/>
        <end position="528"/>
    </location>
</feature>
<feature type="transmembrane region" description="Helical" evidence="7">
    <location>
        <begin position="129"/>
        <end position="150"/>
    </location>
</feature>
<feature type="transmembrane region" description="Helical" evidence="7">
    <location>
        <begin position="162"/>
        <end position="184"/>
    </location>
</feature>
<evidence type="ECO:0000256" key="1">
    <source>
        <dbReference type="ARBA" id="ARBA00004141"/>
    </source>
</evidence>
<sequence>MRWMPFRSRPRAPRQDAAEPPAKDLPPYPARQLLILALCRISEPIAFMSIFPYIYYMVKDFNITDDKTKIAWYAGMVTSAFTLAEFSTSLFWGRLSDKIGRKPVLLMGLGGTGLSVLIFGFAQNLKVALFARALGGFLNGNMAVLQTTVAELVTVKQHQPRAYAVMPMVWCVGSIVGPIIGGALAKPVDSMPSIFVPGSLFDKLPYLLPNLFSAGCVFVGLTIGIFFLEETHAEKKLRRDPGVEVGRYLLSLISRAREPKGKAPEEQPLLGESDEALPGYRSADAFDPQSTLDRRDVEDGGEVGLPKTETEKPSLKTFNRTTVLIIVTFGILAFHTMVFDSLLPVFLSTARPEPRPPTHLPFQFADGFGYDTKTIGFILSVQGVYSMTSTYFLFPRVAERLGALGLFKLISISYPLLYIATPYLVFLPDTLRMAGICGIVVWKCTLSTLAYPSNTILLSNSAPTTLSLGTINGVAASTASLSRAAGPAISGWLYAKGLENGYSGLVWWSTAIVTLAGLWLSLNIQEPRGRLDEKEPSESPARPSGSRDVAGSS</sequence>
<dbReference type="Gene3D" id="1.20.1250.20">
    <property type="entry name" value="MFS general substrate transporter like domains"/>
    <property type="match status" value="1"/>
</dbReference>
<name>A0AA40C7M8_9PEZI</name>
<dbReference type="GO" id="GO:0016020">
    <property type="term" value="C:membrane"/>
    <property type="evidence" value="ECO:0007669"/>
    <property type="project" value="UniProtKB-SubCell"/>
</dbReference>
<evidence type="ECO:0000256" key="7">
    <source>
        <dbReference type="SAM" id="Phobius"/>
    </source>
</evidence>
<feature type="transmembrane region" description="Helical" evidence="7">
    <location>
        <begin position="33"/>
        <end position="58"/>
    </location>
</feature>
<dbReference type="InterPro" id="IPR011701">
    <property type="entry name" value="MFS"/>
</dbReference>
<feature type="transmembrane region" description="Helical" evidence="7">
    <location>
        <begin position="374"/>
        <end position="394"/>
    </location>
</feature>
<feature type="transmembrane region" description="Helical" evidence="7">
    <location>
        <begin position="505"/>
        <end position="524"/>
    </location>
</feature>
<feature type="transmembrane region" description="Helical" evidence="7">
    <location>
        <begin position="204"/>
        <end position="228"/>
    </location>
</feature>
<evidence type="ECO:0000256" key="6">
    <source>
        <dbReference type="SAM" id="MobiDB-lite"/>
    </source>
</evidence>
<keyword evidence="2" id="KW-0813">Transport</keyword>
<dbReference type="AlphaFoldDB" id="A0AA40C7M8"/>
<evidence type="ECO:0000256" key="5">
    <source>
        <dbReference type="ARBA" id="ARBA00023136"/>
    </source>
</evidence>
<evidence type="ECO:0000259" key="8">
    <source>
        <dbReference type="PROSITE" id="PS50850"/>
    </source>
</evidence>
<dbReference type="InterPro" id="IPR036259">
    <property type="entry name" value="MFS_trans_sf"/>
</dbReference>
<keyword evidence="10" id="KW-1185">Reference proteome</keyword>
<reference evidence="9" key="1">
    <citation type="submission" date="2023-06" db="EMBL/GenBank/DDBJ databases">
        <title>Genome-scale phylogeny and comparative genomics of the fungal order Sordariales.</title>
        <authorList>
            <consortium name="Lawrence Berkeley National Laboratory"/>
            <person name="Hensen N."/>
            <person name="Bonometti L."/>
            <person name="Westerberg I."/>
            <person name="Brannstrom I.O."/>
            <person name="Guillou S."/>
            <person name="Cros-Aarteil S."/>
            <person name="Calhoun S."/>
            <person name="Haridas S."/>
            <person name="Kuo A."/>
            <person name="Mondo S."/>
            <person name="Pangilinan J."/>
            <person name="Riley R."/>
            <person name="Labutti K."/>
            <person name="Andreopoulos B."/>
            <person name="Lipzen A."/>
            <person name="Chen C."/>
            <person name="Yanf M."/>
            <person name="Daum C."/>
            <person name="Ng V."/>
            <person name="Clum A."/>
            <person name="Steindorff A."/>
            <person name="Ohm R."/>
            <person name="Martin F."/>
            <person name="Silar P."/>
            <person name="Natvig D."/>
            <person name="Lalanne C."/>
            <person name="Gautier V."/>
            <person name="Ament-Velasquez S.L."/>
            <person name="Kruys A."/>
            <person name="Hutchinson M.I."/>
            <person name="Powell A.J."/>
            <person name="Barry K."/>
            <person name="Miller A.N."/>
            <person name="Grigoriev I.V."/>
            <person name="Debuchy R."/>
            <person name="Gladieux P."/>
            <person name="Thoren M.H."/>
            <person name="Johannesson H."/>
        </authorList>
    </citation>
    <scope>NUCLEOTIDE SEQUENCE</scope>
    <source>
        <strain evidence="9">CBS 606.72</strain>
    </source>
</reference>
<dbReference type="PANTHER" id="PTHR23504">
    <property type="entry name" value="MAJOR FACILITATOR SUPERFAMILY DOMAIN-CONTAINING PROTEIN 10"/>
    <property type="match status" value="1"/>
</dbReference>
<evidence type="ECO:0000256" key="3">
    <source>
        <dbReference type="ARBA" id="ARBA00022692"/>
    </source>
</evidence>
<dbReference type="SUPFAM" id="SSF103473">
    <property type="entry name" value="MFS general substrate transporter"/>
    <property type="match status" value="1"/>
</dbReference>
<dbReference type="Proteomes" id="UP001175000">
    <property type="component" value="Unassembled WGS sequence"/>
</dbReference>
<keyword evidence="5 7" id="KW-0472">Membrane</keyword>
<evidence type="ECO:0000313" key="9">
    <source>
        <dbReference type="EMBL" id="KAK0627203.1"/>
    </source>
</evidence>
<feature type="region of interest" description="Disordered" evidence="6">
    <location>
        <begin position="259"/>
        <end position="309"/>
    </location>
</feature>
<dbReference type="InterPro" id="IPR020846">
    <property type="entry name" value="MFS_dom"/>
</dbReference>
<comment type="caution">
    <text evidence="9">The sequence shown here is derived from an EMBL/GenBank/DDBJ whole genome shotgun (WGS) entry which is preliminary data.</text>
</comment>
<evidence type="ECO:0000256" key="2">
    <source>
        <dbReference type="ARBA" id="ARBA00022448"/>
    </source>
</evidence>
<protein>
    <submittedName>
        <fullName evidence="9">Major facilitator superfamily domain-containing protein</fullName>
    </submittedName>
</protein>
<feature type="transmembrane region" description="Helical" evidence="7">
    <location>
        <begin position="322"/>
        <end position="347"/>
    </location>
</feature>
<dbReference type="CDD" id="cd17330">
    <property type="entry name" value="MFS_SLC46_TetA_like"/>
    <property type="match status" value="1"/>
</dbReference>
<dbReference type="EMBL" id="JAULSU010000002">
    <property type="protein sequence ID" value="KAK0627203.1"/>
    <property type="molecule type" value="Genomic_DNA"/>
</dbReference>
<accession>A0AA40C7M8</accession>
<feature type="region of interest" description="Disordered" evidence="6">
    <location>
        <begin position="1"/>
        <end position="24"/>
    </location>
</feature>
<organism evidence="9 10">
    <name type="scientific">Immersiella caudata</name>
    <dbReference type="NCBI Taxonomy" id="314043"/>
    <lineage>
        <taxon>Eukaryota</taxon>
        <taxon>Fungi</taxon>
        <taxon>Dikarya</taxon>
        <taxon>Ascomycota</taxon>
        <taxon>Pezizomycotina</taxon>
        <taxon>Sordariomycetes</taxon>
        <taxon>Sordariomycetidae</taxon>
        <taxon>Sordariales</taxon>
        <taxon>Lasiosphaeriaceae</taxon>
        <taxon>Immersiella</taxon>
    </lineage>
</organism>
<dbReference type="GO" id="GO:0022857">
    <property type="term" value="F:transmembrane transporter activity"/>
    <property type="evidence" value="ECO:0007669"/>
    <property type="project" value="InterPro"/>
</dbReference>
<keyword evidence="3 7" id="KW-0812">Transmembrane</keyword>
<dbReference type="Pfam" id="PF07690">
    <property type="entry name" value="MFS_1"/>
    <property type="match status" value="1"/>
</dbReference>
<keyword evidence="4 7" id="KW-1133">Transmembrane helix</keyword>
<feature type="region of interest" description="Disordered" evidence="6">
    <location>
        <begin position="529"/>
        <end position="553"/>
    </location>
</feature>
<dbReference type="PROSITE" id="PS50850">
    <property type="entry name" value="MFS"/>
    <property type="match status" value="1"/>
</dbReference>
<feature type="transmembrane region" description="Helical" evidence="7">
    <location>
        <begin position="406"/>
        <end position="426"/>
    </location>
</feature>
<comment type="subcellular location">
    <subcellularLocation>
        <location evidence="1">Membrane</location>
        <topology evidence="1">Multi-pass membrane protein</topology>
    </subcellularLocation>
</comment>
<feature type="transmembrane region" description="Helical" evidence="7">
    <location>
        <begin position="70"/>
        <end position="92"/>
    </location>
</feature>
<feature type="transmembrane region" description="Helical" evidence="7">
    <location>
        <begin position="104"/>
        <end position="123"/>
    </location>
</feature>
<evidence type="ECO:0000313" key="10">
    <source>
        <dbReference type="Proteomes" id="UP001175000"/>
    </source>
</evidence>
<proteinExistence type="predicted"/>